<accession>A0A8T1CUI7</accession>
<name>A0A8T1CUI7_9STRA</name>
<dbReference type="EMBL" id="RCMK01000442">
    <property type="protein sequence ID" value="KAG2928519.1"/>
    <property type="molecule type" value="Genomic_DNA"/>
</dbReference>
<sequence length="61" mass="6613">MSFVEYDSSLPRMRSGFDSPTAQLLPAVAAHCGTLHLLLAATGPSRTSYCMWVRILGLTTI</sequence>
<gene>
    <name evidence="1" type="ORF">PC117_g14284</name>
</gene>
<dbReference type="AlphaFoldDB" id="A0A8T1CUI7"/>
<evidence type="ECO:0000313" key="1">
    <source>
        <dbReference type="EMBL" id="KAG2928519.1"/>
    </source>
</evidence>
<protein>
    <submittedName>
        <fullName evidence="1">Uncharacterized protein</fullName>
    </submittedName>
</protein>
<dbReference type="Proteomes" id="UP000736787">
    <property type="component" value="Unassembled WGS sequence"/>
</dbReference>
<organism evidence="1 2">
    <name type="scientific">Phytophthora cactorum</name>
    <dbReference type="NCBI Taxonomy" id="29920"/>
    <lineage>
        <taxon>Eukaryota</taxon>
        <taxon>Sar</taxon>
        <taxon>Stramenopiles</taxon>
        <taxon>Oomycota</taxon>
        <taxon>Peronosporomycetes</taxon>
        <taxon>Peronosporales</taxon>
        <taxon>Peronosporaceae</taxon>
        <taxon>Phytophthora</taxon>
    </lineage>
</organism>
<evidence type="ECO:0000313" key="2">
    <source>
        <dbReference type="Proteomes" id="UP000736787"/>
    </source>
</evidence>
<proteinExistence type="predicted"/>
<comment type="caution">
    <text evidence="1">The sequence shown here is derived from an EMBL/GenBank/DDBJ whole genome shotgun (WGS) entry which is preliminary data.</text>
</comment>
<reference evidence="1" key="1">
    <citation type="submission" date="2018-10" db="EMBL/GenBank/DDBJ databases">
        <title>Effector identification in a new, highly contiguous assembly of the strawberry crown rot pathogen Phytophthora cactorum.</title>
        <authorList>
            <person name="Armitage A.D."/>
            <person name="Nellist C.F."/>
            <person name="Bates H."/>
            <person name="Vickerstaff R.J."/>
            <person name="Harrison R.J."/>
        </authorList>
    </citation>
    <scope>NUCLEOTIDE SEQUENCE</scope>
    <source>
        <strain evidence="1">4040</strain>
    </source>
</reference>